<dbReference type="InterPro" id="IPR012258">
    <property type="entry name" value="Acyl-CoA_oxidase"/>
</dbReference>
<feature type="binding site" evidence="12">
    <location>
        <position position="189"/>
    </location>
    <ligand>
        <name>FAD</name>
        <dbReference type="ChEBI" id="CHEBI:57692"/>
    </ligand>
</feature>
<evidence type="ECO:0000256" key="5">
    <source>
        <dbReference type="ARBA" id="ARBA00022827"/>
    </source>
</evidence>
<organism evidence="16 17">
    <name type="scientific">Hyaloscypha variabilis (strain UAMH 11265 / GT02V1 / F)</name>
    <name type="common">Meliniomyces variabilis</name>
    <dbReference type="NCBI Taxonomy" id="1149755"/>
    <lineage>
        <taxon>Eukaryota</taxon>
        <taxon>Fungi</taxon>
        <taxon>Dikarya</taxon>
        <taxon>Ascomycota</taxon>
        <taxon>Pezizomycotina</taxon>
        <taxon>Leotiomycetes</taxon>
        <taxon>Helotiales</taxon>
        <taxon>Hyaloscyphaceae</taxon>
        <taxon>Hyaloscypha</taxon>
        <taxon>Hyaloscypha variabilis</taxon>
    </lineage>
</organism>
<evidence type="ECO:0000256" key="11">
    <source>
        <dbReference type="PIRSR" id="PIRSR000168-1"/>
    </source>
</evidence>
<evidence type="ECO:0000256" key="7">
    <source>
        <dbReference type="ARBA" id="ARBA00023002"/>
    </source>
</evidence>
<dbReference type="Proteomes" id="UP000235786">
    <property type="component" value="Unassembled WGS sequence"/>
</dbReference>
<dbReference type="Gene3D" id="2.40.110.10">
    <property type="entry name" value="Butyryl-CoA Dehydrogenase, subunit A, domain 2"/>
    <property type="match status" value="1"/>
</dbReference>
<dbReference type="InterPro" id="IPR037069">
    <property type="entry name" value="AcylCoA_DH/ox_N_sf"/>
</dbReference>
<dbReference type="AlphaFoldDB" id="A0A2J6RQM4"/>
<comment type="similarity">
    <text evidence="3 10">Belongs to the acyl-CoA oxidase family.</text>
</comment>
<evidence type="ECO:0000256" key="9">
    <source>
        <dbReference type="ARBA" id="ARBA00023140"/>
    </source>
</evidence>
<evidence type="ECO:0000256" key="1">
    <source>
        <dbReference type="ARBA" id="ARBA00001974"/>
    </source>
</evidence>
<dbReference type="GO" id="GO:0071949">
    <property type="term" value="F:FAD binding"/>
    <property type="evidence" value="ECO:0007669"/>
    <property type="project" value="InterPro"/>
</dbReference>
<protein>
    <recommendedName>
        <fullName evidence="10">Acyl-coenzyme A oxidase</fullName>
    </recommendedName>
</protein>
<dbReference type="FunFam" id="2.40.110.10:FF:000075">
    <property type="entry name" value="Acyl-coenzyme A oxidase"/>
    <property type="match status" value="1"/>
</dbReference>
<dbReference type="Gene3D" id="1.20.140.10">
    <property type="entry name" value="Butyryl-CoA Dehydrogenase, subunit A, domain 3"/>
    <property type="match status" value="2"/>
</dbReference>
<keyword evidence="5 10" id="KW-0274">FAD</keyword>
<evidence type="ECO:0000256" key="8">
    <source>
        <dbReference type="ARBA" id="ARBA00023098"/>
    </source>
</evidence>
<evidence type="ECO:0000313" key="16">
    <source>
        <dbReference type="EMBL" id="PMD40812.1"/>
    </source>
</evidence>
<dbReference type="PANTHER" id="PTHR10909:SF250">
    <property type="entry name" value="PEROXISOMAL ACYL-COENZYME A OXIDASE 1"/>
    <property type="match status" value="1"/>
</dbReference>
<reference evidence="16 17" key="1">
    <citation type="submission" date="2016-04" db="EMBL/GenBank/DDBJ databases">
        <title>A degradative enzymes factory behind the ericoid mycorrhizal symbiosis.</title>
        <authorList>
            <consortium name="DOE Joint Genome Institute"/>
            <person name="Martino E."/>
            <person name="Morin E."/>
            <person name="Grelet G."/>
            <person name="Kuo A."/>
            <person name="Kohler A."/>
            <person name="Daghino S."/>
            <person name="Barry K."/>
            <person name="Choi C."/>
            <person name="Cichocki N."/>
            <person name="Clum A."/>
            <person name="Copeland A."/>
            <person name="Hainaut M."/>
            <person name="Haridas S."/>
            <person name="Labutti K."/>
            <person name="Lindquist E."/>
            <person name="Lipzen A."/>
            <person name="Khouja H.-R."/>
            <person name="Murat C."/>
            <person name="Ohm R."/>
            <person name="Olson A."/>
            <person name="Spatafora J."/>
            <person name="Veneault-Fourrey C."/>
            <person name="Henrissat B."/>
            <person name="Grigoriev I."/>
            <person name="Martin F."/>
            <person name="Perotto S."/>
        </authorList>
    </citation>
    <scope>NUCLEOTIDE SEQUENCE [LARGE SCALE GENOMIC DNA]</scope>
    <source>
        <strain evidence="16 17">F</strain>
    </source>
</reference>
<feature type="active site" description="Proton acceptor" evidence="11">
    <location>
        <position position="443"/>
    </location>
</feature>
<evidence type="ECO:0000256" key="2">
    <source>
        <dbReference type="ARBA" id="ARBA00004275"/>
    </source>
</evidence>
<dbReference type="InterPro" id="IPR029320">
    <property type="entry name" value="Acyl-CoA_ox_N"/>
</dbReference>
<evidence type="ECO:0000256" key="3">
    <source>
        <dbReference type="ARBA" id="ARBA00006288"/>
    </source>
</evidence>
<dbReference type="GO" id="GO:0003997">
    <property type="term" value="F:acyl-CoA oxidase activity"/>
    <property type="evidence" value="ECO:0007669"/>
    <property type="project" value="InterPro"/>
</dbReference>
<dbReference type="OrthoDB" id="538336at2759"/>
<evidence type="ECO:0000256" key="4">
    <source>
        <dbReference type="ARBA" id="ARBA00022630"/>
    </source>
</evidence>
<keyword evidence="6" id="KW-0276">Fatty acid metabolism</keyword>
<gene>
    <name evidence="16" type="ORF">L207DRAFT_544148</name>
</gene>
<proteinExistence type="inferred from homology"/>
<dbReference type="Pfam" id="PF01756">
    <property type="entry name" value="ACOX"/>
    <property type="match status" value="1"/>
</dbReference>
<dbReference type="Pfam" id="PF22924">
    <property type="entry name" value="ACOX_C_alpha1"/>
    <property type="match status" value="1"/>
</dbReference>
<evidence type="ECO:0000259" key="13">
    <source>
        <dbReference type="Pfam" id="PF01756"/>
    </source>
</evidence>
<comment type="cofactor">
    <cofactor evidence="1">
        <name>FAD</name>
        <dbReference type="ChEBI" id="CHEBI:57692"/>
    </cofactor>
</comment>
<feature type="domain" description="Acyl-CoA oxidase C-alpha1" evidence="15">
    <location>
        <begin position="313"/>
        <end position="458"/>
    </location>
</feature>
<dbReference type="PIRSF" id="PIRSF000168">
    <property type="entry name" value="Acyl-CoA_oxidase"/>
    <property type="match status" value="1"/>
</dbReference>
<evidence type="ECO:0000256" key="12">
    <source>
        <dbReference type="PIRSR" id="PIRSR000168-2"/>
    </source>
</evidence>
<sequence length="700" mass="77235">MIPNVQTKMMEEARAQASFESKKMAEVIHGRHVTTLPTLDRHNAAFQRVEKALGATDNMKLPPIYGSMNREELLLDGFKAGKVVYEDGVDNNCDVFEYITHHGMLANASPFGLMRFLFIPPIKLLGTDAQVAEWVPLAESGKIIGSYAQTELGHGTQVRGIETTATFDRDADEFVIHSPTLSSTKYWPGALGCASTHTLLMASMIIDGKNLEDFKLLPGIELGDIGMKMAYNGTDNGYAIFDHVRIPRTNLLMRHCQVSRDGRYAASPLRQKLAFGGMLSGRAIIIRAATFQTLSQLPSACSKDNANTRFWSLELAQALTIATRYSVVRQQGTLSQPDEPTAIIAYKHQHFRLLSLIAKSYTSLLAWKSANDAFLDLKSRQERGDHSTLPYLHMLTCGLKAWSTQTAADGAEEARKMCGGHGYLAMSGIPGIVTSVTATCTFEGENFVMWGQVAKYLLKGFDAAELPADMEYMGEYETVIEDEEICCAEGQELLAHDTLGEIFQYRAATLAREVYSGVKASEATGMSRIEAENEHALQLHVAARAHIELFILHESIKQLNRLPASTPDTIKTIVGRLISLFALTTIASPLSAYSSSFLEHGYINSSHLKDMRQHIDDLLEVLLPDAVALTDAWSFSDASLASALGCRDGDVYNRLLTWTRQLPINVEAAKNGGVIKTGWEENIRPFLTRDLPHLVIKARL</sequence>
<name>A0A2J6RQM4_HYAVF</name>
<dbReference type="FunFam" id="1.20.140.10:FF:000007">
    <property type="entry name" value="Acyl-coenzyme A oxidase"/>
    <property type="match status" value="1"/>
</dbReference>
<dbReference type="Pfam" id="PF14749">
    <property type="entry name" value="Acyl-CoA_ox_N"/>
    <property type="match status" value="1"/>
</dbReference>
<feature type="domain" description="Acyl-coenzyme A oxidase N-terminal" evidence="14">
    <location>
        <begin position="42"/>
        <end position="144"/>
    </location>
</feature>
<dbReference type="STRING" id="1149755.A0A2J6RQM4"/>
<evidence type="ECO:0000256" key="6">
    <source>
        <dbReference type="ARBA" id="ARBA00022832"/>
    </source>
</evidence>
<dbReference type="InterPro" id="IPR036250">
    <property type="entry name" value="AcylCo_DH-like_C"/>
</dbReference>
<dbReference type="GO" id="GO:0005504">
    <property type="term" value="F:fatty acid binding"/>
    <property type="evidence" value="ECO:0007669"/>
    <property type="project" value="TreeGrafter"/>
</dbReference>
<feature type="domain" description="Acyl-CoA oxidase C-terminal" evidence="13">
    <location>
        <begin position="497"/>
        <end position="687"/>
    </location>
</feature>
<evidence type="ECO:0000259" key="14">
    <source>
        <dbReference type="Pfam" id="PF14749"/>
    </source>
</evidence>
<dbReference type="GO" id="GO:0055088">
    <property type="term" value="P:lipid homeostasis"/>
    <property type="evidence" value="ECO:0007669"/>
    <property type="project" value="TreeGrafter"/>
</dbReference>
<evidence type="ECO:0000313" key="17">
    <source>
        <dbReference type="Proteomes" id="UP000235786"/>
    </source>
</evidence>
<keyword evidence="9" id="KW-0576">Peroxisome</keyword>
<accession>A0A2J6RQM4</accession>
<dbReference type="InterPro" id="IPR002655">
    <property type="entry name" value="Acyl-CoA_oxidase_C"/>
</dbReference>
<dbReference type="InterPro" id="IPR055060">
    <property type="entry name" value="ACOX_C_alpha1"/>
</dbReference>
<feature type="binding site" evidence="12">
    <location>
        <position position="150"/>
    </location>
    <ligand>
        <name>FAD</name>
        <dbReference type="ChEBI" id="CHEBI:57692"/>
    </ligand>
</feature>
<keyword evidence="17" id="KW-1185">Reference proteome</keyword>
<dbReference type="GO" id="GO:0033540">
    <property type="term" value="P:fatty acid beta-oxidation using acyl-CoA oxidase"/>
    <property type="evidence" value="ECO:0007669"/>
    <property type="project" value="TreeGrafter"/>
</dbReference>
<dbReference type="SUPFAM" id="SSF47203">
    <property type="entry name" value="Acyl-CoA dehydrogenase C-terminal domain-like"/>
    <property type="match status" value="2"/>
</dbReference>
<keyword evidence="4 10" id="KW-0285">Flavoprotein</keyword>
<dbReference type="InterPro" id="IPR046373">
    <property type="entry name" value="Acyl-CoA_Oxase/DH_mid-dom_sf"/>
</dbReference>
<dbReference type="Gene3D" id="1.10.540.10">
    <property type="entry name" value="Acyl-CoA dehydrogenase/oxidase, N-terminal domain"/>
    <property type="match status" value="1"/>
</dbReference>
<evidence type="ECO:0000256" key="10">
    <source>
        <dbReference type="PIRNR" id="PIRNR000168"/>
    </source>
</evidence>
<comment type="subcellular location">
    <subcellularLocation>
        <location evidence="2">Peroxisome</location>
    </subcellularLocation>
</comment>
<dbReference type="EMBL" id="KZ613945">
    <property type="protein sequence ID" value="PMD40812.1"/>
    <property type="molecule type" value="Genomic_DNA"/>
</dbReference>
<dbReference type="SUPFAM" id="SSF56645">
    <property type="entry name" value="Acyl-CoA dehydrogenase NM domain-like"/>
    <property type="match status" value="1"/>
</dbReference>
<dbReference type="InterPro" id="IPR009100">
    <property type="entry name" value="AcylCoA_DH/oxidase_NM_dom_sf"/>
</dbReference>
<evidence type="ECO:0000259" key="15">
    <source>
        <dbReference type="Pfam" id="PF22924"/>
    </source>
</evidence>
<dbReference type="GO" id="GO:0005777">
    <property type="term" value="C:peroxisome"/>
    <property type="evidence" value="ECO:0007669"/>
    <property type="project" value="UniProtKB-SubCell"/>
</dbReference>
<dbReference type="PANTHER" id="PTHR10909">
    <property type="entry name" value="ELECTRON TRANSPORT OXIDOREDUCTASE"/>
    <property type="match status" value="1"/>
</dbReference>
<keyword evidence="8" id="KW-0443">Lipid metabolism</keyword>
<keyword evidence="7" id="KW-0560">Oxidoreductase</keyword>